<evidence type="ECO:0000313" key="10">
    <source>
        <dbReference type="Proteomes" id="UP001597557"/>
    </source>
</evidence>
<keyword evidence="5" id="KW-0998">Cell outer membrane</keyword>
<feature type="domain" description="SusD-like N-terminal" evidence="8">
    <location>
        <begin position="102"/>
        <end position="204"/>
    </location>
</feature>
<keyword evidence="3 6" id="KW-0732">Signal</keyword>
<reference evidence="10" key="1">
    <citation type="journal article" date="2019" name="Int. J. Syst. Evol. Microbiol.">
        <title>The Global Catalogue of Microorganisms (GCM) 10K type strain sequencing project: providing services to taxonomists for standard genome sequencing and annotation.</title>
        <authorList>
            <consortium name="The Broad Institute Genomics Platform"/>
            <consortium name="The Broad Institute Genome Sequencing Center for Infectious Disease"/>
            <person name="Wu L."/>
            <person name="Ma J."/>
        </authorList>
    </citation>
    <scope>NUCLEOTIDE SEQUENCE [LARGE SCALE GENOMIC DNA]</scope>
    <source>
        <strain evidence="10">KCTC 22437</strain>
    </source>
</reference>
<evidence type="ECO:0000256" key="3">
    <source>
        <dbReference type="ARBA" id="ARBA00022729"/>
    </source>
</evidence>
<organism evidence="9 10">
    <name type="scientific">Mucilaginibacter ximonensis</name>
    <dbReference type="NCBI Taxonomy" id="538021"/>
    <lineage>
        <taxon>Bacteria</taxon>
        <taxon>Pseudomonadati</taxon>
        <taxon>Bacteroidota</taxon>
        <taxon>Sphingobacteriia</taxon>
        <taxon>Sphingobacteriales</taxon>
        <taxon>Sphingobacteriaceae</taxon>
        <taxon>Mucilaginibacter</taxon>
    </lineage>
</organism>
<dbReference type="EMBL" id="JBHUPD010000002">
    <property type="protein sequence ID" value="MFD2872508.1"/>
    <property type="molecule type" value="Genomic_DNA"/>
</dbReference>
<comment type="caution">
    <text evidence="9">The sequence shown here is derived from an EMBL/GenBank/DDBJ whole genome shotgun (WGS) entry which is preliminary data.</text>
</comment>
<dbReference type="InterPro" id="IPR012944">
    <property type="entry name" value="SusD_RagB_dom"/>
</dbReference>
<sequence length="528" mass="59567">MKKIILLSLIFLTVIANSCKKTLDVTSSRVVSETNYWNTLEDARAGIMGVYGLTRAALAENNGHWIYGDVRMGNFASPLRQDLKAVIANNLNASYPVINDLSNWRRFYAVINAANTFIERIGEVKAKDPRYTSNNMTVDLAQVHFLRAFTYFYMVRIWGDVPLILSSRDGTFENRARTDQNAILTWAQSEMEAAALDLPYSYSENDLQQPGLYYNQSSSRWSGALVTKLGAYAMLGHVAAWQGKYVDVIRYTSKVLNEYNTKSDLSYTSTNTLDEFNGLFYTNPNGNNDNQLFAFGFIWANQDASFTGNIESLTLAAPVVNKNIPDIYVPKDSILSIFKETNDARFNIDTTGTVHSDAINGTTKGYFSNFLGKYPIFAKIKIIQGGINDPSFRIFSSAIILTRLEDVTLLRAEAYAVIGENALATTDLNRVRQLRYNVDQNGLTNSSASDYVAYNPNIHGTLIEAIFKERQKEFMGEGDHFYDRVRYEKIKQNNPAFLALINNGGIYWPISRDLLSQNPKLTQNSYWK</sequence>
<keyword evidence="10" id="KW-1185">Reference proteome</keyword>
<dbReference type="Pfam" id="PF14322">
    <property type="entry name" value="SusD-like_3"/>
    <property type="match status" value="1"/>
</dbReference>
<evidence type="ECO:0000256" key="2">
    <source>
        <dbReference type="ARBA" id="ARBA00006275"/>
    </source>
</evidence>
<evidence type="ECO:0000256" key="5">
    <source>
        <dbReference type="ARBA" id="ARBA00023237"/>
    </source>
</evidence>
<dbReference type="CDD" id="cd08977">
    <property type="entry name" value="SusD"/>
    <property type="match status" value="1"/>
</dbReference>
<evidence type="ECO:0000313" key="9">
    <source>
        <dbReference type="EMBL" id="MFD2872508.1"/>
    </source>
</evidence>
<comment type="subcellular location">
    <subcellularLocation>
        <location evidence="1">Cell outer membrane</location>
    </subcellularLocation>
</comment>
<feature type="chain" id="PRO_5045851925" evidence="6">
    <location>
        <begin position="19"/>
        <end position="528"/>
    </location>
</feature>
<dbReference type="SUPFAM" id="SSF48452">
    <property type="entry name" value="TPR-like"/>
    <property type="match status" value="1"/>
</dbReference>
<evidence type="ECO:0000256" key="1">
    <source>
        <dbReference type="ARBA" id="ARBA00004442"/>
    </source>
</evidence>
<dbReference type="Pfam" id="PF07980">
    <property type="entry name" value="SusD_RagB"/>
    <property type="match status" value="1"/>
</dbReference>
<dbReference type="RefSeq" id="WP_377184260.1">
    <property type="nucleotide sequence ID" value="NZ_JBHUPD010000002.1"/>
</dbReference>
<feature type="signal peptide" evidence="6">
    <location>
        <begin position="1"/>
        <end position="18"/>
    </location>
</feature>
<gene>
    <name evidence="9" type="ORF">ACFS5N_08525</name>
</gene>
<evidence type="ECO:0000256" key="4">
    <source>
        <dbReference type="ARBA" id="ARBA00023136"/>
    </source>
</evidence>
<proteinExistence type="inferred from homology"/>
<keyword evidence="4" id="KW-0472">Membrane</keyword>
<feature type="domain" description="RagB/SusD" evidence="7">
    <location>
        <begin position="232"/>
        <end position="493"/>
    </location>
</feature>
<evidence type="ECO:0000259" key="8">
    <source>
        <dbReference type="Pfam" id="PF14322"/>
    </source>
</evidence>
<dbReference type="Proteomes" id="UP001597557">
    <property type="component" value="Unassembled WGS sequence"/>
</dbReference>
<accession>A0ABW5YB27</accession>
<dbReference type="InterPro" id="IPR033985">
    <property type="entry name" value="SusD-like_N"/>
</dbReference>
<name>A0ABW5YB27_9SPHI</name>
<protein>
    <submittedName>
        <fullName evidence="9">RagB/SusD family nutrient uptake outer membrane protein</fullName>
    </submittedName>
</protein>
<dbReference type="Gene3D" id="1.25.40.390">
    <property type="match status" value="1"/>
</dbReference>
<dbReference type="InterPro" id="IPR011990">
    <property type="entry name" value="TPR-like_helical_dom_sf"/>
</dbReference>
<comment type="similarity">
    <text evidence="2">Belongs to the SusD family.</text>
</comment>
<evidence type="ECO:0000256" key="6">
    <source>
        <dbReference type="SAM" id="SignalP"/>
    </source>
</evidence>
<evidence type="ECO:0000259" key="7">
    <source>
        <dbReference type="Pfam" id="PF07980"/>
    </source>
</evidence>